<proteinExistence type="inferred from homology"/>
<gene>
    <name evidence="11" type="ORF">HRQ91_10550</name>
</gene>
<evidence type="ECO:0000256" key="6">
    <source>
        <dbReference type="ARBA" id="ARBA00022989"/>
    </source>
</evidence>
<evidence type="ECO:0000313" key="12">
    <source>
        <dbReference type="Proteomes" id="UP000671908"/>
    </source>
</evidence>
<evidence type="ECO:0000256" key="7">
    <source>
        <dbReference type="ARBA" id="ARBA00023136"/>
    </source>
</evidence>
<dbReference type="Pfam" id="PF04290">
    <property type="entry name" value="DctQ"/>
    <property type="match status" value="1"/>
</dbReference>
<evidence type="ECO:0000259" key="10">
    <source>
        <dbReference type="Pfam" id="PF04290"/>
    </source>
</evidence>
<feature type="transmembrane region" description="Helical" evidence="9">
    <location>
        <begin position="77"/>
        <end position="98"/>
    </location>
</feature>
<keyword evidence="7 9" id="KW-0472">Membrane</keyword>
<keyword evidence="2" id="KW-0813">Transport</keyword>
<evidence type="ECO:0000256" key="8">
    <source>
        <dbReference type="ARBA" id="ARBA00038436"/>
    </source>
</evidence>
<dbReference type="GO" id="GO:0015740">
    <property type="term" value="P:C4-dicarboxylate transport"/>
    <property type="evidence" value="ECO:0007669"/>
    <property type="project" value="TreeGrafter"/>
</dbReference>
<dbReference type="InterPro" id="IPR007387">
    <property type="entry name" value="TRAP_DctQ"/>
</dbReference>
<name>A0A975F5J8_9SPIR</name>
<dbReference type="PANTHER" id="PTHR35011">
    <property type="entry name" value="2,3-DIKETO-L-GULONATE TRAP TRANSPORTER SMALL PERMEASE PROTEIN YIAM"/>
    <property type="match status" value="1"/>
</dbReference>
<evidence type="ECO:0000256" key="2">
    <source>
        <dbReference type="ARBA" id="ARBA00022448"/>
    </source>
</evidence>
<keyword evidence="12" id="KW-1185">Reference proteome</keyword>
<dbReference type="KEGG" id="tpav:HRQ91_10550"/>
<evidence type="ECO:0000256" key="3">
    <source>
        <dbReference type="ARBA" id="ARBA00022475"/>
    </source>
</evidence>
<dbReference type="Proteomes" id="UP000671908">
    <property type="component" value="Chromosome"/>
</dbReference>
<dbReference type="InterPro" id="IPR055348">
    <property type="entry name" value="DctQ"/>
</dbReference>
<protein>
    <submittedName>
        <fullName evidence="11">TRAP transporter small permease subunit</fullName>
    </submittedName>
</protein>
<reference evidence="11 12" key="1">
    <citation type="journal article" date="2021" name="Microbiol. Resour. Announc.">
        <title>Complete Genome Sequences of Three Human Oral Treponema parvum Isolates.</title>
        <authorList>
            <person name="Zeng H."/>
            <person name="Watt R.M."/>
        </authorList>
    </citation>
    <scope>NUCLEOTIDE SEQUENCE [LARGE SCALE GENOMIC DNA]</scope>
    <source>
        <strain evidence="11 12">ATCC 700770</strain>
    </source>
</reference>
<evidence type="ECO:0000256" key="4">
    <source>
        <dbReference type="ARBA" id="ARBA00022519"/>
    </source>
</evidence>
<evidence type="ECO:0000256" key="9">
    <source>
        <dbReference type="SAM" id="Phobius"/>
    </source>
</evidence>
<organism evidence="11 12">
    <name type="scientific">Treponema parvum</name>
    <dbReference type="NCBI Taxonomy" id="138851"/>
    <lineage>
        <taxon>Bacteria</taxon>
        <taxon>Pseudomonadati</taxon>
        <taxon>Spirochaetota</taxon>
        <taxon>Spirochaetia</taxon>
        <taxon>Spirochaetales</taxon>
        <taxon>Treponemataceae</taxon>
        <taxon>Treponema</taxon>
    </lineage>
</organism>
<feature type="transmembrane region" description="Helical" evidence="9">
    <location>
        <begin position="39"/>
        <end position="56"/>
    </location>
</feature>
<evidence type="ECO:0000256" key="1">
    <source>
        <dbReference type="ARBA" id="ARBA00004429"/>
    </source>
</evidence>
<accession>A0A975F5J8</accession>
<dbReference type="PANTHER" id="PTHR35011:SF2">
    <property type="entry name" value="2,3-DIKETO-L-GULONATE TRAP TRANSPORTER SMALL PERMEASE PROTEIN YIAM"/>
    <property type="match status" value="1"/>
</dbReference>
<sequence length="147" mass="17067">MYKVVIVIFTALLFFIVAYNVASRYVFNNSIVWADELSRFIFIWMNLLGIISVFQNDELVKLDILSARLRKLRWGKNVLDIIEFLLVGGVLLLLTFYSFQFISVMNHVSASLVVPMKIVYSILPISMSFMFIGNIARFIDTIKNNRR</sequence>
<keyword evidence="4" id="KW-0997">Cell inner membrane</keyword>
<feature type="transmembrane region" description="Helical" evidence="9">
    <location>
        <begin position="118"/>
        <end position="139"/>
    </location>
</feature>
<dbReference type="GO" id="GO:0022857">
    <property type="term" value="F:transmembrane transporter activity"/>
    <property type="evidence" value="ECO:0007669"/>
    <property type="project" value="TreeGrafter"/>
</dbReference>
<keyword evidence="5 9" id="KW-0812">Transmembrane</keyword>
<comment type="subcellular location">
    <subcellularLocation>
        <location evidence="1">Cell inner membrane</location>
        <topology evidence="1">Multi-pass membrane protein</topology>
    </subcellularLocation>
</comment>
<dbReference type="EMBL" id="CP054142">
    <property type="protein sequence ID" value="QTQ14861.1"/>
    <property type="molecule type" value="Genomic_DNA"/>
</dbReference>
<keyword evidence="3" id="KW-1003">Cell membrane</keyword>
<evidence type="ECO:0000256" key="5">
    <source>
        <dbReference type="ARBA" id="ARBA00022692"/>
    </source>
</evidence>
<dbReference type="AlphaFoldDB" id="A0A975F5J8"/>
<dbReference type="GO" id="GO:0005886">
    <property type="term" value="C:plasma membrane"/>
    <property type="evidence" value="ECO:0007669"/>
    <property type="project" value="UniProtKB-SubCell"/>
</dbReference>
<feature type="domain" description="Tripartite ATP-independent periplasmic transporters DctQ component" evidence="10">
    <location>
        <begin position="14"/>
        <end position="143"/>
    </location>
</feature>
<comment type="similarity">
    <text evidence="8">Belongs to the TRAP transporter small permease family.</text>
</comment>
<dbReference type="RefSeq" id="WP_210119500.1">
    <property type="nucleotide sequence ID" value="NZ_CP054142.1"/>
</dbReference>
<evidence type="ECO:0000313" key="11">
    <source>
        <dbReference type="EMBL" id="QTQ14861.1"/>
    </source>
</evidence>
<keyword evidence="6 9" id="KW-1133">Transmembrane helix</keyword>